<accession>A0A2T7PJ82</accession>
<sequence length="171" mass="18532">MAPVDQNASSTMYPLGKDVFASVRTWKGIVKIHVRHYTAPINGKEGRRLPTQKGVAMDAQQFQNLLRVHKKLTTDYRRQTENLDLPYMRFEIYGGQEPESSCQSDTRKGGGKAVCRWLSASNNQPPAAVVVVVVKVSDMSPLVTLLLVSLVSSASASLAVDPADSQGASSG</sequence>
<dbReference type="Pfam" id="PF02229">
    <property type="entry name" value="PC4"/>
    <property type="match status" value="1"/>
</dbReference>
<proteinExistence type="predicted"/>
<evidence type="ECO:0000259" key="1">
    <source>
        <dbReference type="Pfam" id="PF02229"/>
    </source>
</evidence>
<gene>
    <name evidence="2" type="ORF">C0Q70_04688</name>
</gene>
<evidence type="ECO:0000313" key="2">
    <source>
        <dbReference type="EMBL" id="PVD33432.1"/>
    </source>
</evidence>
<comment type="caution">
    <text evidence="2">The sequence shown here is derived from an EMBL/GenBank/DDBJ whole genome shotgun (WGS) entry which is preliminary data.</text>
</comment>
<evidence type="ECO:0000313" key="3">
    <source>
        <dbReference type="Proteomes" id="UP000245119"/>
    </source>
</evidence>
<dbReference type="Proteomes" id="UP000245119">
    <property type="component" value="Linkage Group LG3"/>
</dbReference>
<dbReference type="GO" id="GO:0006355">
    <property type="term" value="P:regulation of DNA-templated transcription"/>
    <property type="evidence" value="ECO:0007669"/>
    <property type="project" value="InterPro"/>
</dbReference>
<dbReference type="GO" id="GO:0003677">
    <property type="term" value="F:DNA binding"/>
    <property type="evidence" value="ECO:0007669"/>
    <property type="project" value="InterPro"/>
</dbReference>
<feature type="domain" description="Transcriptional coactivator p15 (PC4) C-terminal" evidence="1">
    <location>
        <begin position="14"/>
        <end position="66"/>
    </location>
</feature>
<dbReference type="EMBL" id="PZQS01000003">
    <property type="protein sequence ID" value="PVD33432.1"/>
    <property type="molecule type" value="Genomic_DNA"/>
</dbReference>
<organism evidence="2 3">
    <name type="scientific">Pomacea canaliculata</name>
    <name type="common">Golden apple snail</name>
    <dbReference type="NCBI Taxonomy" id="400727"/>
    <lineage>
        <taxon>Eukaryota</taxon>
        <taxon>Metazoa</taxon>
        <taxon>Spiralia</taxon>
        <taxon>Lophotrochozoa</taxon>
        <taxon>Mollusca</taxon>
        <taxon>Gastropoda</taxon>
        <taxon>Caenogastropoda</taxon>
        <taxon>Architaenioglossa</taxon>
        <taxon>Ampullarioidea</taxon>
        <taxon>Ampullariidae</taxon>
        <taxon>Pomacea</taxon>
    </lineage>
</organism>
<name>A0A2T7PJ82_POMCA</name>
<keyword evidence="3" id="KW-1185">Reference proteome</keyword>
<dbReference type="SUPFAM" id="SSF54447">
    <property type="entry name" value="ssDNA-binding transcriptional regulator domain"/>
    <property type="match status" value="1"/>
</dbReference>
<reference evidence="2 3" key="1">
    <citation type="submission" date="2018-04" db="EMBL/GenBank/DDBJ databases">
        <title>The genome of golden apple snail Pomacea canaliculata provides insight into stress tolerance and invasive adaptation.</title>
        <authorList>
            <person name="Liu C."/>
            <person name="Liu B."/>
            <person name="Ren Y."/>
            <person name="Zhang Y."/>
            <person name="Wang H."/>
            <person name="Li S."/>
            <person name="Jiang F."/>
            <person name="Yin L."/>
            <person name="Zhang G."/>
            <person name="Qian W."/>
            <person name="Fan W."/>
        </authorList>
    </citation>
    <scope>NUCLEOTIDE SEQUENCE [LARGE SCALE GENOMIC DNA]</scope>
    <source>
        <strain evidence="2">SZHN2017</strain>
        <tissue evidence="2">Muscle</tissue>
    </source>
</reference>
<dbReference type="InterPro" id="IPR003173">
    <property type="entry name" value="PC4_C"/>
</dbReference>
<dbReference type="AlphaFoldDB" id="A0A2T7PJ82"/>
<dbReference type="Gene3D" id="2.30.31.10">
    <property type="entry name" value="Transcriptional Coactivator Pc4, Chain A"/>
    <property type="match status" value="1"/>
</dbReference>
<protein>
    <recommendedName>
        <fullName evidence="1">Transcriptional coactivator p15 (PC4) C-terminal domain-containing protein</fullName>
    </recommendedName>
</protein>
<dbReference type="InterPro" id="IPR009044">
    <property type="entry name" value="ssDNA-bd_transcriptional_reg"/>
</dbReference>